<comment type="caution">
    <text evidence="1">The sequence shown here is derived from an EMBL/GenBank/DDBJ whole genome shotgun (WGS) entry which is preliminary data.</text>
</comment>
<name>A0ABR4AHU5_9LECA</name>
<evidence type="ECO:0000313" key="2">
    <source>
        <dbReference type="Proteomes" id="UP001590950"/>
    </source>
</evidence>
<keyword evidence="2" id="KW-1185">Reference proteome</keyword>
<evidence type="ECO:0008006" key="3">
    <source>
        <dbReference type="Google" id="ProtNLM"/>
    </source>
</evidence>
<protein>
    <recommendedName>
        <fullName evidence="3">Heterokaryon incompatibility domain-containing protein</fullName>
    </recommendedName>
</protein>
<reference evidence="1 2" key="1">
    <citation type="submission" date="2024-09" db="EMBL/GenBank/DDBJ databases">
        <title>Rethinking Asexuality: The Enigmatic Case of Functional Sexual Genes in Lepraria (Stereocaulaceae).</title>
        <authorList>
            <person name="Doellman M."/>
            <person name="Sun Y."/>
            <person name="Barcenas-Pena A."/>
            <person name="Lumbsch H.T."/>
            <person name="Grewe F."/>
        </authorList>
    </citation>
    <scope>NUCLEOTIDE SEQUENCE [LARGE SCALE GENOMIC DNA]</scope>
    <source>
        <strain evidence="1 2">Mercado 3170</strain>
    </source>
</reference>
<dbReference type="PANTHER" id="PTHR24148">
    <property type="entry name" value="ANKYRIN REPEAT DOMAIN-CONTAINING PROTEIN 39 HOMOLOG-RELATED"/>
    <property type="match status" value="1"/>
</dbReference>
<sequence length="321" mass="36378">MDFFQRMVQYLSTKYLKQEITDLDLPSLYNAAYRTPKMIAVHDLLSRPWFSRFWTLTEATFAQSALVLCGENEVPFSVFEKFNSKCQEDQTGVWTDTLSSITSAKPVETGENPRFSTAHIHAISRLKDIRSGTASSETAVLLNLPRSCDAKAFLPPKYLEVLEKPGYEKEFTDADLFCQVSKIELVNYWNLNILGMAGLWQREPDMVLPSWVADWTYRPITHALWVLDQDCLRKTGTKLYQADSDSNDSVSICEASRRLTVKGDKPLERPTEAINANTGADAAEYELVAKIAESNEQLKRLSVLFYNRTSQIDPCFALAAQ</sequence>
<dbReference type="EMBL" id="JBEFKJ010000012">
    <property type="protein sequence ID" value="KAL2042983.1"/>
    <property type="molecule type" value="Genomic_DNA"/>
</dbReference>
<dbReference type="Proteomes" id="UP001590950">
    <property type="component" value="Unassembled WGS sequence"/>
</dbReference>
<organism evidence="1 2">
    <name type="scientific">Stereocaulon virgatum</name>
    <dbReference type="NCBI Taxonomy" id="373712"/>
    <lineage>
        <taxon>Eukaryota</taxon>
        <taxon>Fungi</taxon>
        <taxon>Dikarya</taxon>
        <taxon>Ascomycota</taxon>
        <taxon>Pezizomycotina</taxon>
        <taxon>Lecanoromycetes</taxon>
        <taxon>OSLEUM clade</taxon>
        <taxon>Lecanoromycetidae</taxon>
        <taxon>Lecanorales</taxon>
        <taxon>Lecanorineae</taxon>
        <taxon>Stereocaulaceae</taxon>
        <taxon>Stereocaulon</taxon>
    </lineage>
</organism>
<dbReference type="PANTHER" id="PTHR24148:SF64">
    <property type="entry name" value="HETEROKARYON INCOMPATIBILITY DOMAIN-CONTAINING PROTEIN"/>
    <property type="match status" value="1"/>
</dbReference>
<dbReference type="InterPro" id="IPR052895">
    <property type="entry name" value="HetReg/Transcr_Mod"/>
</dbReference>
<gene>
    <name evidence="1" type="ORF">N7G274_004041</name>
</gene>
<evidence type="ECO:0000313" key="1">
    <source>
        <dbReference type="EMBL" id="KAL2042983.1"/>
    </source>
</evidence>
<proteinExistence type="predicted"/>
<accession>A0ABR4AHU5</accession>